<evidence type="ECO:0000256" key="1">
    <source>
        <dbReference type="SAM" id="Phobius"/>
    </source>
</evidence>
<dbReference type="Proteomes" id="UP000249890">
    <property type="component" value="Chromosome"/>
</dbReference>
<dbReference type="AlphaFoldDB" id="A0A2Z2K7W6"/>
<keyword evidence="1" id="KW-0812">Transmembrane</keyword>
<evidence type="ECO:0000313" key="2">
    <source>
        <dbReference type="EMBL" id="ASA22646.1"/>
    </source>
</evidence>
<accession>A0A2Z2K7W6</accession>
<proteinExistence type="predicted"/>
<dbReference type="KEGG" id="pdh:B9T62_18740"/>
<feature type="transmembrane region" description="Helical" evidence="1">
    <location>
        <begin position="6"/>
        <end position="27"/>
    </location>
</feature>
<gene>
    <name evidence="2" type="ORF">B9T62_18740</name>
</gene>
<protein>
    <submittedName>
        <fullName evidence="2">Uncharacterized protein</fullName>
    </submittedName>
</protein>
<sequence length="59" mass="7077">MLHNYLQIAMGLLFSMLILFYHIKWLYKLNKMTISLKQYYLGSLVIFLIIAVMNRHSLI</sequence>
<organism evidence="2 3">
    <name type="scientific">Paenibacillus donghaensis</name>
    <dbReference type="NCBI Taxonomy" id="414771"/>
    <lineage>
        <taxon>Bacteria</taxon>
        <taxon>Bacillati</taxon>
        <taxon>Bacillota</taxon>
        <taxon>Bacilli</taxon>
        <taxon>Bacillales</taxon>
        <taxon>Paenibacillaceae</taxon>
        <taxon>Paenibacillus</taxon>
    </lineage>
</organism>
<keyword evidence="3" id="KW-1185">Reference proteome</keyword>
<evidence type="ECO:0000313" key="3">
    <source>
        <dbReference type="Proteomes" id="UP000249890"/>
    </source>
</evidence>
<keyword evidence="1" id="KW-0472">Membrane</keyword>
<reference evidence="2 3" key="1">
    <citation type="submission" date="2017-06" db="EMBL/GenBank/DDBJ databases">
        <title>Complete genome sequence of Paenibacillus donghaensis KCTC 13049T isolated from East Sea sediment, South Korea.</title>
        <authorList>
            <person name="Jung B.K."/>
            <person name="Hong S.-J."/>
            <person name="Shin J.-H."/>
        </authorList>
    </citation>
    <scope>NUCLEOTIDE SEQUENCE [LARGE SCALE GENOMIC DNA]</scope>
    <source>
        <strain evidence="2 3">KCTC 13049</strain>
    </source>
</reference>
<dbReference type="EMBL" id="CP021780">
    <property type="protein sequence ID" value="ASA22646.1"/>
    <property type="molecule type" value="Genomic_DNA"/>
</dbReference>
<feature type="transmembrane region" description="Helical" evidence="1">
    <location>
        <begin position="39"/>
        <end position="58"/>
    </location>
</feature>
<keyword evidence="1" id="KW-1133">Transmembrane helix</keyword>
<name>A0A2Z2K7W6_9BACL</name>